<keyword evidence="3" id="KW-0560">Oxidoreductase</keyword>
<feature type="transmembrane region" description="Helical" evidence="1">
    <location>
        <begin position="160"/>
        <end position="179"/>
    </location>
</feature>
<dbReference type="Proteomes" id="UP001597294">
    <property type="component" value="Unassembled WGS sequence"/>
</dbReference>
<dbReference type="EMBL" id="JBHUII010000010">
    <property type="protein sequence ID" value="MFD2207031.1"/>
    <property type="molecule type" value="Genomic_DNA"/>
</dbReference>
<evidence type="ECO:0000313" key="3">
    <source>
        <dbReference type="EMBL" id="MFD2207031.1"/>
    </source>
</evidence>
<sequence>MWLRDNTEWRTLALIFACYSSLGLMIVNPFGMPLFIQIITLIPLITLHSSLQHECIHGHPFASQRINDAIILIPMGVLVPYYRFKASHIKHHQNASISDPYEDPESGYQDLEIWQKRPRWLQLIFEFNNSLFGRMLIGPALSVFGFTLSELRKGEPKITFTWIAHLVMSVFVLLGVYNLSAMPVWAYLICCYFAYSLLMVRTFLEHQAHETMRSRTVIVEDKGFFSFLFLNNNLHVVHHAYPTVAWYKLPTIFKNNRKRFLEMNKGYVFKNYAEIFKRFAFTQKEPVAYPFISKKSSTNDFKEKNLARDI</sequence>
<dbReference type="RefSeq" id="WP_380253260.1">
    <property type="nucleotide sequence ID" value="NZ_JBHUII010000010.1"/>
</dbReference>
<protein>
    <submittedName>
        <fullName evidence="3">Fatty acid desaturase</fullName>
        <ecNumber evidence="3">1.14.19.-</ecNumber>
    </submittedName>
</protein>
<dbReference type="Pfam" id="PF00487">
    <property type="entry name" value="FA_desaturase"/>
    <property type="match status" value="1"/>
</dbReference>
<dbReference type="InterPro" id="IPR005804">
    <property type="entry name" value="FA_desaturase_dom"/>
</dbReference>
<evidence type="ECO:0000259" key="2">
    <source>
        <dbReference type="Pfam" id="PF00487"/>
    </source>
</evidence>
<feature type="domain" description="Fatty acid desaturase" evidence="2">
    <location>
        <begin position="37"/>
        <end position="268"/>
    </location>
</feature>
<evidence type="ECO:0000256" key="1">
    <source>
        <dbReference type="SAM" id="Phobius"/>
    </source>
</evidence>
<comment type="caution">
    <text evidence="3">The sequence shown here is derived from an EMBL/GenBank/DDBJ whole genome shotgun (WGS) entry which is preliminary data.</text>
</comment>
<keyword evidence="1" id="KW-0472">Membrane</keyword>
<name>A0ABW5BQE0_9PROT</name>
<accession>A0ABW5BQE0</accession>
<dbReference type="EC" id="1.14.19.-" evidence="3"/>
<evidence type="ECO:0000313" key="4">
    <source>
        <dbReference type="Proteomes" id="UP001597294"/>
    </source>
</evidence>
<feature type="transmembrane region" description="Helical" evidence="1">
    <location>
        <begin position="12"/>
        <end position="45"/>
    </location>
</feature>
<keyword evidence="4" id="KW-1185">Reference proteome</keyword>
<reference evidence="4" key="1">
    <citation type="journal article" date="2019" name="Int. J. Syst. Evol. Microbiol.">
        <title>The Global Catalogue of Microorganisms (GCM) 10K type strain sequencing project: providing services to taxonomists for standard genome sequencing and annotation.</title>
        <authorList>
            <consortium name="The Broad Institute Genomics Platform"/>
            <consortium name="The Broad Institute Genome Sequencing Center for Infectious Disease"/>
            <person name="Wu L."/>
            <person name="Ma J."/>
        </authorList>
    </citation>
    <scope>NUCLEOTIDE SEQUENCE [LARGE SCALE GENOMIC DNA]</scope>
    <source>
        <strain evidence="4">CGMCC 4.7192</strain>
    </source>
</reference>
<gene>
    <name evidence="3" type="ORF">ACFSKO_15495</name>
</gene>
<feature type="transmembrane region" description="Helical" evidence="1">
    <location>
        <begin position="131"/>
        <end position="148"/>
    </location>
</feature>
<feature type="transmembrane region" description="Helical" evidence="1">
    <location>
        <begin position="185"/>
        <end position="204"/>
    </location>
</feature>
<keyword evidence="1" id="KW-1133">Transmembrane helix</keyword>
<dbReference type="GO" id="GO:0016491">
    <property type="term" value="F:oxidoreductase activity"/>
    <property type="evidence" value="ECO:0007669"/>
    <property type="project" value="UniProtKB-KW"/>
</dbReference>
<keyword evidence="1" id="KW-0812">Transmembrane</keyword>
<proteinExistence type="predicted"/>
<organism evidence="3 4">
    <name type="scientific">Kiloniella antarctica</name>
    <dbReference type="NCBI Taxonomy" id="1550907"/>
    <lineage>
        <taxon>Bacteria</taxon>
        <taxon>Pseudomonadati</taxon>
        <taxon>Pseudomonadota</taxon>
        <taxon>Alphaproteobacteria</taxon>
        <taxon>Rhodospirillales</taxon>
        <taxon>Kiloniellaceae</taxon>
        <taxon>Kiloniella</taxon>
    </lineage>
</organism>